<evidence type="ECO:0000313" key="3">
    <source>
        <dbReference type="Proteomes" id="UP001195483"/>
    </source>
</evidence>
<dbReference type="Gene3D" id="3.40.50.410">
    <property type="entry name" value="von Willebrand factor, type A domain"/>
    <property type="match status" value="1"/>
</dbReference>
<dbReference type="Pfam" id="PF00092">
    <property type="entry name" value="VWA"/>
    <property type="match status" value="1"/>
</dbReference>
<organism evidence="2 3">
    <name type="scientific">Potamilus streckersoni</name>
    <dbReference type="NCBI Taxonomy" id="2493646"/>
    <lineage>
        <taxon>Eukaryota</taxon>
        <taxon>Metazoa</taxon>
        <taxon>Spiralia</taxon>
        <taxon>Lophotrochozoa</taxon>
        <taxon>Mollusca</taxon>
        <taxon>Bivalvia</taxon>
        <taxon>Autobranchia</taxon>
        <taxon>Heteroconchia</taxon>
        <taxon>Palaeoheterodonta</taxon>
        <taxon>Unionida</taxon>
        <taxon>Unionoidea</taxon>
        <taxon>Unionidae</taxon>
        <taxon>Ambleminae</taxon>
        <taxon>Lampsilini</taxon>
        <taxon>Potamilus</taxon>
    </lineage>
</organism>
<dbReference type="EMBL" id="JAEAOA010000819">
    <property type="protein sequence ID" value="KAK3582070.1"/>
    <property type="molecule type" value="Genomic_DNA"/>
</dbReference>
<reference evidence="2" key="1">
    <citation type="journal article" date="2021" name="Genome Biol. Evol.">
        <title>A High-Quality Reference Genome for a Parasitic Bivalve with Doubly Uniparental Inheritance (Bivalvia: Unionida).</title>
        <authorList>
            <person name="Smith C.H."/>
        </authorList>
    </citation>
    <scope>NUCLEOTIDE SEQUENCE</scope>
    <source>
        <strain evidence="2">CHS0354</strain>
    </source>
</reference>
<comment type="caution">
    <text evidence="2">The sequence shown here is derived from an EMBL/GenBank/DDBJ whole genome shotgun (WGS) entry which is preliminary data.</text>
</comment>
<feature type="domain" description="VWFA" evidence="1">
    <location>
        <begin position="7"/>
        <end position="68"/>
    </location>
</feature>
<reference evidence="2" key="2">
    <citation type="journal article" date="2021" name="Genome Biol. Evol.">
        <title>Developing a high-quality reference genome for a parasitic bivalve with doubly uniparental inheritance (Bivalvia: Unionida).</title>
        <authorList>
            <person name="Smith C.H."/>
        </authorList>
    </citation>
    <scope>NUCLEOTIDE SEQUENCE</scope>
    <source>
        <strain evidence="2">CHS0354</strain>
        <tissue evidence="2">Mantle</tissue>
    </source>
</reference>
<dbReference type="Proteomes" id="UP001195483">
    <property type="component" value="Unassembled WGS sequence"/>
</dbReference>
<dbReference type="SUPFAM" id="SSF53300">
    <property type="entry name" value="vWA-like"/>
    <property type="match status" value="1"/>
</dbReference>
<accession>A0AAE0RZA1</accession>
<sequence>MFDVGQGPTQAFVGILTFDNKVMIDYTLDNFSDMESLIDALEKIQHKEGTTRNTCEELDTLTIQMSTQMWLSPDLSSPLIPISLERFEVVGSVWNKADAQTRVVVDEELEDINSEMLSEAYKLNKEAEVYVIVVGKTKSLPLIHELAIVKSVVYEGHINSVDSYQKIFPSK</sequence>
<gene>
    <name evidence="2" type="ORF">CHS0354_013448</name>
</gene>
<keyword evidence="3" id="KW-1185">Reference proteome</keyword>
<proteinExistence type="predicted"/>
<protein>
    <recommendedName>
        <fullName evidence="1">VWFA domain-containing protein</fullName>
    </recommendedName>
</protein>
<dbReference type="InterPro" id="IPR036465">
    <property type="entry name" value="vWFA_dom_sf"/>
</dbReference>
<evidence type="ECO:0000259" key="1">
    <source>
        <dbReference type="Pfam" id="PF00092"/>
    </source>
</evidence>
<dbReference type="AlphaFoldDB" id="A0AAE0RZA1"/>
<evidence type="ECO:0000313" key="2">
    <source>
        <dbReference type="EMBL" id="KAK3582070.1"/>
    </source>
</evidence>
<dbReference type="InterPro" id="IPR002035">
    <property type="entry name" value="VWF_A"/>
</dbReference>
<reference evidence="2" key="3">
    <citation type="submission" date="2023-05" db="EMBL/GenBank/DDBJ databases">
        <authorList>
            <person name="Smith C.H."/>
        </authorList>
    </citation>
    <scope>NUCLEOTIDE SEQUENCE</scope>
    <source>
        <strain evidence="2">CHS0354</strain>
        <tissue evidence="2">Mantle</tissue>
    </source>
</reference>
<name>A0AAE0RZA1_9BIVA</name>